<evidence type="ECO:0000256" key="13">
    <source>
        <dbReference type="ARBA" id="ARBA00023306"/>
    </source>
</evidence>
<reference evidence="18" key="1">
    <citation type="submission" date="2020-10" db="EMBL/GenBank/DDBJ databases">
        <authorList>
            <person name="Gilroy R."/>
        </authorList>
    </citation>
    <scope>NUCLEOTIDE SEQUENCE</scope>
    <source>
        <strain evidence="18">10406</strain>
    </source>
</reference>
<dbReference type="InterPro" id="IPR003170">
    <property type="entry name" value="MurB"/>
</dbReference>
<evidence type="ECO:0000256" key="12">
    <source>
        <dbReference type="ARBA" id="ARBA00023002"/>
    </source>
</evidence>
<dbReference type="GO" id="GO:0008360">
    <property type="term" value="P:regulation of cell shape"/>
    <property type="evidence" value="ECO:0007669"/>
    <property type="project" value="UniProtKB-KW"/>
</dbReference>
<dbReference type="Pfam" id="PF02873">
    <property type="entry name" value="MurB_C"/>
    <property type="match status" value="1"/>
</dbReference>
<feature type="domain" description="FAD-binding PCMH-type" evidence="17">
    <location>
        <begin position="33"/>
        <end position="196"/>
    </location>
</feature>
<dbReference type="Pfam" id="PF01565">
    <property type="entry name" value="FAD_binding_4"/>
    <property type="match status" value="1"/>
</dbReference>
<evidence type="ECO:0000256" key="4">
    <source>
        <dbReference type="ARBA" id="ARBA00004752"/>
    </source>
</evidence>
<dbReference type="Gene3D" id="3.90.78.10">
    <property type="entry name" value="UDP-N-acetylenolpyruvoylglucosamine reductase, C-terminal domain"/>
    <property type="match status" value="1"/>
</dbReference>
<dbReference type="Gene3D" id="3.30.465.10">
    <property type="match status" value="1"/>
</dbReference>
<comment type="subcellular location">
    <subcellularLocation>
        <location evidence="3 16">Cytoplasm</location>
    </subcellularLocation>
</comment>
<dbReference type="InterPro" id="IPR016169">
    <property type="entry name" value="FAD-bd_PCMH_sub2"/>
</dbReference>
<dbReference type="GO" id="GO:0051301">
    <property type="term" value="P:cell division"/>
    <property type="evidence" value="ECO:0007669"/>
    <property type="project" value="UniProtKB-KW"/>
</dbReference>
<dbReference type="AlphaFoldDB" id="A0A9D1N9K3"/>
<feature type="active site" evidence="16">
    <location>
        <position position="293"/>
    </location>
</feature>
<evidence type="ECO:0000313" key="19">
    <source>
        <dbReference type="Proteomes" id="UP000886857"/>
    </source>
</evidence>
<gene>
    <name evidence="16" type="primary">murB</name>
    <name evidence="18" type="ORF">IAC73_02825</name>
</gene>
<dbReference type="InterPro" id="IPR006094">
    <property type="entry name" value="Oxid_FAD_bind_N"/>
</dbReference>
<dbReference type="Gene3D" id="3.30.43.10">
    <property type="entry name" value="Uridine Diphospho-n-acetylenolpyruvylglucosamine Reductase, domain 2"/>
    <property type="match status" value="1"/>
</dbReference>
<evidence type="ECO:0000256" key="15">
    <source>
        <dbReference type="ARBA" id="ARBA00048914"/>
    </source>
</evidence>
<evidence type="ECO:0000256" key="5">
    <source>
        <dbReference type="ARBA" id="ARBA00022490"/>
    </source>
</evidence>
<evidence type="ECO:0000256" key="6">
    <source>
        <dbReference type="ARBA" id="ARBA00022618"/>
    </source>
</evidence>
<dbReference type="EMBL" id="DVOE01000042">
    <property type="protein sequence ID" value="HIU98759.1"/>
    <property type="molecule type" value="Genomic_DNA"/>
</dbReference>
<dbReference type="GO" id="GO:0071949">
    <property type="term" value="F:FAD binding"/>
    <property type="evidence" value="ECO:0007669"/>
    <property type="project" value="InterPro"/>
</dbReference>
<comment type="function">
    <text evidence="2 16">Cell wall formation.</text>
</comment>
<keyword evidence="10 16" id="KW-0133">Cell shape</keyword>
<dbReference type="PANTHER" id="PTHR21071:SF4">
    <property type="entry name" value="UDP-N-ACETYLENOLPYRUVOYLGLUCOSAMINE REDUCTASE"/>
    <property type="match status" value="1"/>
</dbReference>
<keyword evidence="13 16" id="KW-0131">Cell cycle</keyword>
<evidence type="ECO:0000256" key="1">
    <source>
        <dbReference type="ARBA" id="ARBA00001974"/>
    </source>
</evidence>
<name>A0A9D1N9K3_9FIRM</name>
<dbReference type="GO" id="GO:0071555">
    <property type="term" value="P:cell wall organization"/>
    <property type="evidence" value="ECO:0007669"/>
    <property type="project" value="UniProtKB-KW"/>
</dbReference>
<feature type="active site" description="Proton donor" evidence="16">
    <location>
        <position position="224"/>
    </location>
</feature>
<dbReference type="EC" id="1.3.1.98" evidence="16"/>
<dbReference type="InterPro" id="IPR011601">
    <property type="entry name" value="MurB_C"/>
</dbReference>
<keyword evidence="14 16" id="KW-0961">Cell wall biogenesis/degradation</keyword>
<dbReference type="InterPro" id="IPR036635">
    <property type="entry name" value="MurB_C_sf"/>
</dbReference>
<dbReference type="HAMAP" id="MF_00037">
    <property type="entry name" value="MurB"/>
    <property type="match status" value="1"/>
</dbReference>
<evidence type="ECO:0000313" key="18">
    <source>
        <dbReference type="EMBL" id="HIU98759.1"/>
    </source>
</evidence>
<keyword evidence="8 16" id="KW-0274">FAD</keyword>
<comment type="pathway">
    <text evidence="4 16">Cell wall biogenesis; peptidoglycan biosynthesis.</text>
</comment>
<evidence type="ECO:0000256" key="2">
    <source>
        <dbReference type="ARBA" id="ARBA00003921"/>
    </source>
</evidence>
<feature type="active site" evidence="16">
    <location>
        <position position="179"/>
    </location>
</feature>
<evidence type="ECO:0000256" key="16">
    <source>
        <dbReference type="HAMAP-Rule" id="MF_00037"/>
    </source>
</evidence>
<evidence type="ECO:0000256" key="10">
    <source>
        <dbReference type="ARBA" id="ARBA00022960"/>
    </source>
</evidence>
<dbReference type="InterPro" id="IPR036318">
    <property type="entry name" value="FAD-bd_PCMH-like_sf"/>
</dbReference>
<evidence type="ECO:0000256" key="7">
    <source>
        <dbReference type="ARBA" id="ARBA00022630"/>
    </source>
</evidence>
<evidence type="ECO:0000256" key="11">
    <source>
        <dbReference type="ARBA" id="ARBA00022984"/>
    </source>
</evidence>
<dbReference type="InterPro" id="IPR016167">
    <property type="entry name" value="FAD-bd_PCMH_sub1"/>
</dbReference>
<comment type="caution">
    <text evidence="18">The sequence shown here is derived from an EMBL/GenBank/DDBJ whole genome shotgun (WGS) entry which is preliminary data.</text>
</comment>
<evidence type="ECO:0000256" key="14">
    <source>
        <dbReference type="ARBA" id="ARBA00023316"/>
    </source>
</evidence>
<protein>
    <recommendedName>
        <fullName evidence="16">UDP-N-acetylenolpyruvoylglucosamine reductase</fullName>
        <ecNumber evidence="16">1.3.1.98</ecNumber>
    </recommendedName>
    <alternativeName>
        <fullName evidence="16">UDP-N-acetylmuramate dehydrogenase</fullName>
    </alternativeName>
</protein>
<dbReference type="PROSITE" id="PS51387">
    <property type="entry name" value="FAD_PCMH"/>
    <property type="match status" value="1"/>
</dbReference>
<sequence length="307" mass="32542">MEDGIYVECDRAVRSLGTCVIAGADASALSTYRGGGRLKRLYVPRTEEEFAAVCREVLSLTGRMPFLLGGGSNTLIDDGEVRRPVVWTRGLTGVTPTPEGLLCYAGTRLSEVSAAAAKEGLGGLEFLAGVPATVGGAVHMNAGAFGAEIGDHVTKVHVLDPCSCKLRRISREQIAWGHRRGARLPVTAEVLSLPRMSAEEREQRRRGYLAARRLAQPRLPSLGSMFTSDAGAAWAYSEGAGLKGLRVGGAEISRLHGNFIVNIGGGTAADHIKLARVMRRAAEELFGVGLVAEVRSLTDGEEDPFSG</sequence>
<evidence type="ECO:0000256" key="8">
    <source>
        <dbReference type="ARBA" id="ARBA00022827"/>
    </source>
</evidence>
<dbReference type="GO" id="GO:0009252">
    <property type="term" value="P:peptidoglycan biosynthetic process"/>
    <property type="evidence" value="ECO:0007669"/>
    <property type="project" value="UniProtKB-UniRule"/>
</dbReference>
<keyword evidence="9 16" id="KW-0521">NADP</keyword>
<keyword evidence="5 16" id="KW-0963">Cytoplasm</keyword>
<evidence type="ECO:0000256" key="3">
    <source>
        <dbReference type="ARBA" id="ARBA00004496"/>
    </source>
</evidence>
<keyword evidence="7 16" id="KW-0285">Flavoprotein</keyword>
<proteinExistence type="inferred from homology"/>
<evidence type="ECO:0000256" key="9">
    <source>
        <dbReference type="ARBA" id="ARBA00022857"/>
    </source>
</evidence>
<dbReference type="Proteomes" id="UP000886857">
    <property type="component" value="Unassembled WGS sequence"/>
</dbReference>
<comment type="similarity">
    <text evidence="16">Belongs to the MurB family.</text>
</comment>
<dbReference type="InterPro" id="IPR016166">
    <property type="entry name" value="FAD-bd_PCMH"/>
</dbReference>
<accession>A0A9D1N9K3</accession>
<reference evidence="18" key="2">
    <citation type="journal article" date="2021" name="PeerJ">
        <title>Extensive microbial diversity within the chicken gut microbiome revealed by metagenomics and culture.</title>
        <authorList>
            <person name="Gilroy R."/>
            <person name="Ravi A."/>
            <person name="Getino M."/>
            <person name="Pursley I."/>
            <person name="Horton D.L."/>
            <person name="Alikhan N.F."/>
            <person name="Baker D."/>
            <person name="Gharbi K."/>
            <person name="Hall N."/>
            <person name="Watson M."/>
            <person name="Adriaenssens E.M."/>
            <person name="Foster-Nyarko E."/>
            <person name="Jarju S."/>
            <person name="Secka A."/>
            <person name="Antonio M."/>
            <person name="Oren A."/>
            <person name="Chaudhuri R.R."/>
            <person name="La Ragione R."/>
            <person name="Hildebrand F."/>
            <person name="Pallen M.J."/>
        </authorList>
    </citation>
    <scope>NUCLEOTIDE SEQUENCE</scope>
    <source>
        <strain evidence="18">10406</strain>
    </source>
</reference>
<keyword evidence="12 16" id="KW-0560">Oxidoreductase</keyword>
<dbReference type="SUPFAM" id="SSF56176">
    <property type="entry name" value="FAD-binding/transporter-associated domain-like"/>
    <property type="match status" value="1"/>
</dbReference>
<organism evidence="18 19">
    <name type="scientific">Candidatus Limadaptatus stercoripullorum</name>
    <dbReference type="NCBI Taxonomy" id="2840846"/>
    <lineage>
        <taxon>Bacteria</taxon>
        <taxon>Bacillati</taxon>
        <taxon>Bacillota</taxon>
        <taxon>Clostridia</taxon>
        <taxon>Eubacteriales</taxon>
        <taxon>Candidatus Limadaptatus</taxon>
    </lineage>
</organism>
<dbReference type="GO" id="GO:0005829">
    <property type="term" value="C:cytosol"/>
    <property type="evidence" value="ECO:0007669"/>
    <property type="project" value="TreeGrafter"/>
</dbReference>
<evidence type="ECO:0000259" key="17">
    <source>
        <dbReference type="PROSITE" id="PS51387"/>
    </source>
</evidence>
<keyword evidence="6 16" id="KW-0132">Cell division</keyword>
<keyword evidence="11 16" id="KW-0573">Peptidoglycan synthesis</keyword>
<dbReference type="PANTHER" id="PTHR21071">
    <property type="entry name" value="UDP-N-ACETYLENOLPYRUVOYLGLUCOSAMINE REDUCTASE"/>
    <property type="match status" value="1"/>
</dbReference>
<comment type="cofactor">
    <cofactor evidence="1 16">
        <name>FAD</name>
        <dbReference type="ChEBI" id="CHEBI:57692"/>
    </cofactor>
</comment>
<comment type="catalytic activity">
    <reaction evidence="15 16">
        <text>UDP-N-acetyl-alpha-D-muramate + NADP(+) = UDP-N-acetyl-3-O-(1-carboxyvinyl)-alpha-D-glucosamine + NADPH + H(+)</text>
        <dbReference type="Rhea" id="RHEA:12248"/>
        <dbReference type="ChEBI" id="CHEBI:15378"/>
        <dbReference type="ChEBI" id="CHEBI:57783"/>
        <dbReference type="ChEBI" id="CHEBI:58349"/>
        <dbReference type="ChEBI" id="CHEBI:68483"/>
        <dbReference type="ChEBI" id="CHEBI:70757"/>
        <dbReference type="EC" id="1.3.1.98"/>
    </reaction>
</comment>
<dbReference type="GO" id="GO:0008762">
    <property type="term" value="F:UDP-N-acetylmuramate dehydrogenase activity"/>
    <property type="evidence" value="ECO:0007669"/>
    <property type="project" value="UniProtKB-UniRule"/>
</dbReference>
<dbReference type="SUPFAM" id="SSF56194">
    <property type="entry name" value="Uridine diphospho-N-Acetylenolpyruvylglucosamine reductase, MurB, C-terminal domain"/>
    <property type="match status" value="1"/>
</dbReference>